<name>A0A8H7V7J6_9FUNG</name>
<dbReference type="SMART" id="SM00243">
    <property type="entry name" value="GAS2"/>
    <property type="match status" value="1"/>
</dbReference>
<evidence type="ECO:0000256" key="5">
    <source>
        <dbReference type="SAM" id="MobiDB-lite"/>
    </source>
</evidence>
<feature type="region of interest" description="Disordered" evidence="5">
    <location>
        <begin position="1991"/>
        <end position="2020"/>
    </location>
</feature>
<feature type="compositionally biased region" description="Low complexity" evidence="5">
    <location>
        <begin position="1845"/>
        <end position="1859"/>
    </location>
</feature>
<dbReference type="InterPro" id="IPR036534">
    <property type="entry name" value="GAR_dom_sf"/>
</dbReference>
<evidence type="ECO:0000313" key="7">
    <source>
        <dbReference type="EMBL" id="KAG2204129.1"/>
    </source>
</evidence>
<dbReference type="Proteomes" id="UP000603453">
    <property type="component" value="Unassembled WGS sequence"/>
</dbReference>
<keyword evidence="8" id="KW-1185">Reference proteome</keyword>
<evidence type="ECO:0000313" key="8">
    <source>
        <dbReference type="Proteomes" id="UP000603453"/>
    </source>
</evidence>
<sequence>MTRERDIPDTPFKTVNDKYTTIKQSCLMNWINLHFNLSNLEELRDLPSFVLFIQSLYRRHKFEILNEQDIYLLLNEINLIIPLSTTFSQNIIDISAYKNGDHHQLMTLLDIVQNQHQAYSIIHTILHNRELSFTIHAQCVPTRMEDVRKLLFSWSTFVLSDYTGASLISPLKDFSVASWKSGTYLLAIIHYHNPSLISDLFPHLQLSAAFQIIYENYQIPILFDPSLDDKEDESAIVSYLLEIVPYLFAPTEDEIARRHNDIQRFKPFHQTTTEKVENCDKSTTVTSTFSLQQLKLTKTTILKYGDGTEIPNDLEEFESRVSNITAKLNGLQHRLMLNVPTRTSKYSLSSIDSMDFSLTEDNTTASTYQHNDNGSYTSSMMSGDENFQLIQQQQQQQIIKILHPLQAAEEDYSAYDRNFKSLQSEFQALTDGDMFLLQTYLQEELSPQWSSHARVVSQKMHLLRLHTTLSDEFEKAEVTLSNFRRGFAFARMCSSIRHELEFIQNKMVKSITTNHDIDELEGYVRKTTSMVDTLKLNFNDLLITDTEESKATADTSYSTKFESISKKNELVRTWVEEIRVWFQEAARIRYWIDVQVEKINSTSLPDPLTSLESPATLEQVQIFNKAHSLLEKEIESFDREDMTRLRSHVKTLTGPDRTDKDLSPADTTTIGITLTTLTTLDKLTHLLAKKSYDLQVLTRRVTWEEEFANTIKWLKETDSQLDEFLKSSARWTLEEEDFVEDHLRRESLMIKERHKEAIVQKLLTLERKMVEFDQGQFTRSVDTFQDLDNTSRVTLPSYLESRQDHCEQLFEDLMKRMTFARNVVEQRLNVMDFLYQTEMVMHDAKALQMDLIDAEKKLYPDDNNRELTTHVQATNERIMQLVTSTANRIPYPISTLTIDQVSNTKANEDIQSMVADKRNSLVSLAEELDGQLNAYRDILQLHKRSKEYLGDAIRLCDWSDERVETIRKAKANMYSMEELTLEDIQQFEREHDSICNRLQNGKENEVVDLLTRIQLLLETTQKLNLSSLDNEGLIDISQQLEKKFDCLQQLLEKHALDIQALRKKIEDGNTYTEKSRLLRTFLCNTRNSLPALKQTCGFMTGQSEEQDRLRFEMLNSSLSKISSSYKDQQTQFNQLCSHFNSMIPSKVENMEAMCNIQQGMESDWILLGKDISEVELFSQKVGEWYNCQRRLSLVENQLLCGLDEEILALTKSGSWKDADLENIQKRIHAASEHLEKTGSSIDAADIKEDPLQTANYSCARERHIALTNKILAALNNLTVLKNNASTAILYTTFHEDAEQVLKDIQHQKSTIEDRMSNIGISGFSSGSIESMDLLCKRTQTSNLDSEKRARLLYRHIERLVLTAKDLELQGYSNISVQEPISNIKDHLSQLTNIIGSEKKQAVFIRKVQIHAKAANDLKTWVNHCSDAITELSTDICLNDEKESKAELDILKQKINDMRPTVQAFEAMESRIFITKDGLELDLTDIGLDQDEIRTSVHDRRTSLLKSWASLETQHQETFDLLNNSKRGNEIARKVKYVLSQIGNMKDRVNAIRICRATQLNHGADHDDLKIVLSCPLSSVPTEHRLASAKAEFTILNRDIESCLQISVNELDSMLSVVDQQGQGEVFQGQRTEITAALCGLTSLLKTKHKAIEEAEKLEEFLIVVEELDVLLLATKDVISRGDPSNARIVDGAYSRTDLQALLIDLDTRYRYYEPKIDELLDELKQVSESHTDDSRVIDCVKDLSDKWSQLKKEFSSKKSDLMARIGPLSGTFDEFFANEDMLPERGQKATSLLRKKSAPLLKQSPNSKIMQPTPRYMTGYTRTTKASLTSATPPPNIGPSKHLSRANSRNATNNTTSPTARRVVVRQMAVQQQRQRASAKTPENYVSDPQNDLDVALGNILNDSPYKILVKMVPGEVGKYWFGDLNPKLAYCRILRSRMVMVRVGGGWVELSQFLRDHALLEDGNFIPGGSKLSTSNSSATHNAFLSTTGKIPPRVTIRGGQGHSPLMKESRSTPFHRSMSPIPNYGHGIKTGNKFLVTVDGNGNRVEVKMTKANSKDLKSTRRMNI</sequence>
<dbReference type="InterPro" id="IPR036872">
    <property type="entry name" value="CH_dom_sf"/>
</dbReference>
<dbReference type="Gene3D" id="1.10.418.10">
    <property type="entry name" value="Calponin-like domain"/>
    <property type="match status" value="1"/>
</dbReference>
<dbReference type="EMBL" id="JAEPRD010000046">
    <property type="protein sequence ID" value="KAG2204129.1"/>
    <property type="molecule type" value="Genomic_DNA"/>
</dbReference>
<evidence type="ECO:0000256" key="1">
    <source>
        <dbReference type="ARBA" id="ARBA00004245"/>
    </source>
</evidence>
<feature type="domain" description="GAR" evidence="6">
    <location>
        <begin position="1888"/>
        <end position="1962"/>
    </location>
</feature>
<dbReference type="PROSITE" id="PS51460">
    <property type="entry name" value="GAR"/>
    <property type="match status" value="1"/>
</dbReference>
<evidence type="ECO:0000256" key="4">
    <source>
        <dbReference type="SAM" id="Coils"/>
    </source>
</evidence>
<comment type="subcellular location">
    <subcellularLocation>
        <location evidence="1">Cytoplasm</location>
        <location evidence="1">Cytoskeleton</location>
    </subcellularLocation>
</comment>
<dbReference type="SUPFAM" id="SSF47576">
    <property type="entry name" value="Calponin-homology domain, CH-domain"/>
    <property type="match status" value="1"/>
</dbReference>
<keyword evidence="4" id="KW-0175">Coiled coil</keyword>
<evidence type="ECO:0000256" key="2">
    <source>
        <dbReference type="ARBA" id="ARBA00022490"/>
    </source>
</evidence>
<reference evidence="7" key="1">
    <citation type="submission" date="2020-12" db="EMBL/GenBank/DDBJ databases">
        <title>Metabolic potential, ecology and presence of endohyphal bacteria is reflected in genomic diversity of Mucoromycotina.</title>
        <authorList>
            <person name="Muszewska A."/>
            <person name="Okrasinska A."/>
            <person name="Steczkiewicz K."/>
            <person name="Drgas O."/>
            <person name="Orlowska M."/>
            <person name="Perlinska-Lenart U."/>
            <person name="Aleksandrzak-Piekarczyk T."/>
            <person name="Szatraj K."/>
            <person name="Zielenkiewicz U."/>
            <person name="Pilsyk S."/>
            <person name="Malc E."/>
            <person name="Mieczkowski P."/>
            <person name="Kruszewska J.S."/>
            <person name="Biernat P."/>
            <person name="Pawlowska J."/>
        </authorList>
    </citation>
    <scope>NUCLEOTIDE SEQUENCE</scope>
    <source>
        <strain evidence="7">WA0000017839</strain>
    </source>
</reference>
<dbReference type="OrthoDB" id="2250192at2759"/>
<feature type="coiled-coil region" evidence="4">
    <location>
        <begin position="1037"/>
        <end position="1064"/>
    </location>
</feature>
<dbReference type="GO" id="GO:0005856">
    <property type="term" value="C:cytoskeleton"/>
    <property type="evidence" value="ECO:0007669"/>
    <property type="project" value="UniProtKB-SubCell"/>
</dbReference>
<keyword evidence="3" id="KW-0206">Cytoskeleton</keyword>
<protein>
    <recommendedName>
        <fullName evidence="6">GAR domain-containing protein</fullName>
    </recommendedName>
</protein>
<dbReference type="GO" id="GO:0008017">
    <property type="term" value="F:microtubule binding"/>
    <property type="evidence" value="ECO:0007669"/>
    <property type="project" value="InterPro"/>
</dbReference>
<dbReference type="Gene3D" id="1.20.58.60">
    <property type="match status" value="1"/>
</dbReference>
<dbReference type="InterPro" id="IPR003108">
    <property type="entry name" value="GAR_dom"/>
</dbReference>
<organism evidence="7 8">
    <name type="scientific">Mucor saturninus</name>
    <dbReference type="NCBI Taxonomy" id="64648"/>
    <lineage>
        <taxon>Eukaryota</taxon>
        <taxon>Fungi</taxon>
        <taxon>Fungi incertae sedis</taxon>
        <taxon>Mucoromycota</taxon>
        <taxon>Mucoromycotina</taxon>
        <taxon>Mucoromycetes</taxon>
        <taxon>Mucorales</taxon>
        <taxon>Mucorineae</taxon>
        <taxon>Mucoraceae</taxon>
        <taxon>Mucor</taxon>
    </lineage>
</organism>
<comment type="caution">
    <text evidence="7">The sequence shown here is derived from an EMBL/GenBank/DDBJ whole genome shotgun (WGS) entry which is preliminary data.</text>
</comment>
<evidence type="ECO:0000256" key="3">
    <source>
        <dbReference type="ARBA" id="ARBA00023212"/>
    </source>
</evidence>
<accession>A0A8H7V7J6</accession>
<dbReference type="Pfam" id="PF02187">
    <property type="entry name" value="GAS2"/>
    <property type="match status" value="1"/>
</dbReference>
<proteinExistence type="predicted"/>
<gene>
    <name evidence="7" type="ORF">INT47_011612</name>
</gene>
<dbReference type="Gene3D" id="3.30.920.20">
    <property type="entry name" value="Gas2-like domain"/>
    <property type="match status" value="1"/>
</dbReference>
<evidence type="ECO:0000259" key="6">
    <source>
        <dbReference type="PROSITE" id="PS51460"/>
    </source>
</evidence>
<dbReference type="SUPFAM" id="SSF143575">
    <property type="entry name" value="GAS2 domain-like"/>
    <property type="match status" value="1"/>
</dbReference>
<keyword evidence="2" id="KW-0963">Cytoplasm</keyword>
<feature type="region of interest" description="Disordered" evidence="5">
    <location>
        <begin position="1826"/>
        <end position="1859"/>
    </location>
</feature>